<dbReference type="Gene3D" id="3.10.560.10">
    <property type="entry name" value="Outer membrane lipoprotein wza domain like"/>
    <property type="match status" value="2"/>
</dbReference>
<dbReference type="GO" id="GO:0006811">
    <property type="term" value="P:monoatomic ion transport"/>
    <property type="evidence" value="ECO:0007669"/>
    <property type="project" value="UniProtKB-KW"/>
</dbReference>
<keyword evidence="5" id="KW-0762">Sugar transport</keyword>
<keyword evidence="7" id="KW-0732">Signal</keyword>
<accession>A0A0P8DAW2</accession>
<evidence type="ECO:0000256" key="5">
    <source>
        <dbReference type="ARBA" id="ARBA00022597"/>
    </source>
</evidence>
<dbReference type="InterPro" id="IPR003715">
    <property type="entry name" value="Poly_export_N"/>
</dbReference>
<evidence type="ECO:0000313" key="18">
    <source>
        <dbReference type="EMBL" id="KPQ33224.1"/>
    </source>
</evidence>
<keyword evidence="3" id="KW-0813">Transport</keyword>
<feature type="domain" description="Soluble ligand binding" evidence="16">
    <location>
        <begin position="301"/>
        <end position="349"/>
    </location>
</feature>
<comment type="subcellular location">
    <subcellularLocation>
        <location evidence="1">Cell outer membrane</location>
        <topology evidence="1">Multi-pass membrane protein</topology>
    </subcellularLocation>
</comment>
<name>A0A0P8DAW2_9CYAN</name>
<evidence type="ECO:0000256" key="8">
    <source>
        <dbReference type="ARBA" id="ARBA00023047"/>
    </source>
</evidence>
<evidence type="ECO:0000259" key="15">
    <source>
        <dbReference type="Pfam" id="PF02563"/>
    </source>
</evidence>
<dbReference type="InterPro" id="IPR019554">
    <property type="entry name" value="Soluble_ligand-bd"/>
</dbReference>
<protein>
    <submittedName>
        <fullName evidence="18">Polysaccharide export outer membrane protein</fullName>
    </submittedName>
</protein>
<dbReference type="EMBL" id="LJZR01000036">
    <property type="protein sequence ID" value="KPQ33224.1"/>
    <property type="molecule type" value="Genomic_DNA"/>
</dbReference>
<dbReference type="InterPro" id="IPR049712">
    <property type="entry name" value="Poly_export"/>
</dbReference>
<sequence length="416" mass="44738">MKKASKMETFKQPSSSSKALITVCTRTIQAAIGAYICLGNSAIAQPLDGQVNINVEELPILPATVKRPDISTPEAMPSSTSVSPDVFSNPSLPLPNILEGGLNTIVSDSYRLTNGDIISLWIANVPEYSTQFQVLGDGSVNLPVLGSVPLWGLTLEEAATRIATRYKTEQILVEPVVEVILAEMSPLRVAVVGEIRRPGTYSLTPNHGESPTLTSLIEQAGGITEKTNLEDVQIYRLTPDHRQRAVSVSLWELLIAGDLSQDIPLQDGDTIVLNETTDINFETAQQIASAKFSSEVININIMGEVTNPGLVTVASDTTLNEILILAGGFSKQANKSKVALLSLNPDGSVSSRDVAVDFEAPVNPDTNPLMQHRDILVVGKSTGSRTRDIVTTVRDIVRTVTNSPIEGLLSIFELLF</sequence>
<keyword evidence="4" id="KW-1134">Transmembrane beta strand</keyword>
<feature type="domain" description="SLBB" evidence="17">
    <location>
        <begin position="188"/>
        <end position="271"/>
    </location>
</feature>
<keyword evidence="12" id="KW-0564">Palmitate</keyword>
<gene>
    <name evidence="18" type="primary">wza-8</name>
    <name evidence="18" type="ORF">HLUCCA11_19290</name>
</gene>
<feature type="domain" description="Polysaccharide export protein N-terminal" evidence="15">
    <location>
        <begin position="107"/>
        <end position="181"/>
    </location>
</feature>
<comment type="similarity">
    <text evidence="2">Belongs to the BexD/CtrA/VexA family.</text>
</comment>
<dbReference type="Pfam" id="PF10531">
    <property type="entry name" value="SLBB"/>
    <property type="match status" value="1"/>
</dbReference>
<keyword evidence="10" id="KW-0626">Porin</keyword>
<keyword evidence="9" id="KW-0406">Ion transport</keyword>
<proteinExistence type="inferred from homology"/>
<keyword evidence="13" id="KW-0998">Cell outer membrane</keyword>
<dbReference type="AlphaFoldDB" id="A0A0P8DAW2"/>
<reference evidence="18 19" key="1">
    <citation type="submission" date="2015-09" db="EMBL/GenBank/DDBJ databases">
        <title>Identification and resolution of microdiversity through metagenomic sequencing of parallel consortia.</title>
        <authorList>
            <person name="Nelson W.C."/>
            <person name="Romine M.F."/>
            <person name="Lindemann S.R."/>
        </authorList>
    </citation>
    <scope>NUCLEOTIDE SEQUENCE [LARGE SCALE GENOMIC DNA]</scope>
    <source>
        <strain evidence="18">Ana</strain>
    </source>
</reference>
<keyword evidence="14" id="KW-0449">Lipoprotein</keyword>
<evidence type="ECO:0000259" key="16">
    <source>
        <dbReference type="Pfam" id="PF10531"/>
    </source>
</evidence>
<dbReference type="Pfam" id="PF02563">
    <property type="entry name" value="Poly_export"/>
    <property type="match status" value="1"/>
</dbReference>
<keyword evidence="6" id="KW-0812">Transmembrane</keyword>
<keyword evidence="8" id="KW-0625">Polysaccharide transport</keyword>
<dbReference type="Pfam" id="PF22461">
    <property type="entry name" value="SLBB_2"/>
    <property type="match status" value="1"/>
</dbReference>
<evidence type="ECO:0000256" key="10">
    <source>
        <dbReference type="ARBA" id="ARBA00023114"/>
    </source>
</evidence>
<dbReference type="GO" id="GO:0015288">
    <property type="term" value="F:porin activity"/>
    <property type="evidence" value="ECO:0007669"/>
    <property type="project" value="UniProtKB-KW"/>
</dbReference>
<comment type="caution">
    <text evidence="18">The sequence shown here is derived from an EMBL/GenBank/DDBJ whole genome shotgun (WGS) entry which is preliminary data.</text>
</comment>
<organism evidence="18 19">
    <name type="scientific">Phormidesmis priestleyi Ana</name>
    <dbReference type="NCBI Taxonomy" id="1666911"/>
    <lineage>
        <taxon>Bacteria</taxon>
        <taxon>Bacillati</taxon>
        <taxon>Cyanobacteriota</taxon>
        <taxon>Cyanophyceae</taxon>
        <taxon>Leptolyngbyales</taxon>
        <taxon>Leptolyngbyaceae</taxon>
        <taxon>Phormidesmis</taxon>
    </lineage>
</organism>
<dbReference type="InterPro" id="IPR054765">
    <property type="entry name" value="SLBB_dom"/>
</dbReference>
<evidence type="ECO:0000259" key="17">
    <source>
        <dbReference type="Pfam" id="PF22461"/>
    </source>
</evidence>
<evidence type="ECO:0000313" key="19">
    <source>
        <dbReference type="Proteomes" id="UP000050465"/>
    </source>
</evidence>
<evidence type="ECO:0000256" key="12">
    <source>
        <dbReference type="ARBA" id="ARBA00023139"/>
    </source>
</evidence>
<evidence type="ECO:0000256" key="4">
    <source>
        <dbReference type="ARBA" id="ARBA00022452"/>
    </source>
</evidence>
<dbReference type="GO" id="GO:0009279">
    <property type="term" value="C:cell outer membrane"/>
    <property type="evidence" value="ECO:0007669"/>
    <property type="project" value="UniProtKB-SubCell"/>
</dbReference>
<dbReference type="GO" id="GO:0015159">
    <property type="term" value="F:polysaccharide transmembrane transporter activity"/>
    <property type="evidence" value="ECO:0007669"/>
    <property type="project" value="InterPro"/>
</dbReference>
<evidence type="ECO:0000256" key="1">
    <source>
        <dbReference type="ARBA" id="ARBA00004571"/>
    </source>
</evidence>
<evidence type="ECO:0000256" key="11">
    <source>
        <dbReference type="ARBA" id="ARBA00023136"/>
    </source>
</evidence>
<dbReference type="Gene3D" id="3.30.1950.10">
    <property type="entry name" value="wza like domain"/>
    <property type="match status" value="1"/>
</dbReference>
<evidence type="ECO:0000256" key="3">
    <source>
        <dbReference type="ARBA" id="ARBA00022448"/>
    </source>
</evidence>
<evidence type="ECO:0000256" key="9">
    <source>
        <dbReference type="ARBA" id="ARBA00023065"/>
    </source>
</evidence>
<dbReference type="PANTHER" id="PTHR33619:SF3">
    <property type="entry name" value="POLYSACCHARIDE EXPORT PROTEIN GFCE-RELATED"/>
    <property type="match status" value="1"/>
</dbReference>
<dbReference type="STRING" id="1666911.HLUCCA11_19290"/>
<evidence type="ECO:0000256" key="13">
    <source>
        <dbReference type="ARBA" id="ARBA00023237"/>
    </source>
</evidence>
<evidence type="ECO:0000256" key="7">
    <source>
        <dbReference type="ARBA" id="ARBA00022729"/>
    </source>
</evidence>
<evidence type="ECO:0000256" key="14">
    <source>
        <dbReference type="ARBA" id="ARBA00023288"/>
    </source>
</evidence>
<keyword evidence="11" id="KW-0472">Membrane</keyword>
<evidence type="ECO:0000256" key="6">
    <source>
        <dbReference type="ARBA" id="ARBA00022692"/>
    </source>
</evidence>
<dbReference type="Proteomes" id="UP000050465">
    <property type="component" value="Unassembled WGS sequence"/>
</dbReference>
<dbReference type="PANTHER" id="PTHR33619">
    <property type="entry name" value="POLYSACCHARIDE EXPORT PROTEIN GFCE-RELATED"/>
    <property type="match status" value="1"/>
</dbReference>
<evidence type="ECO:0000256" key="2">
    <source>
        <dbReference type="ARBA" id="ARBA00009450"/>
    </source>
</evidence>
<dbReference type="GO" id="GO:0046930">
    <property type="term" value="C:pore complex"/>
    <property type="evidence" value="ECO:0007669"/>
    <property type="project" value="UniProtKB-KW"/>
</dbReference>